<keyword evidence="2" id="KW-0813">Transport</keyword>
<feature type="transmembrane region" description="Helical" evidence="7">
    <location>
        <begin position="380"/>
        <end position="402"/>
    </location>
</feature>
<dbReference type="Gene3D" id="1.20.1250.20">
    <property type="entry name" value="MFS general substrate transporter like domains"/>
    <property type="match status" value="2"/>
</dbReference>
<dbReference type="AlphaFoldDB" id="A0A1I3E8M1"/>
<feature type="transmembrane region" description="Helical" evidence="7">
    <location>
        <begin position="284"/>
        <end position="304"/>
    </location>
</feature>
<feature type="transmembrane region" description="Helical" evidence="7">
    <location>
        <begin position="159"/>
        <end position="181"/>
    </location>
</feature>
<feature type="transmembrane region" description="Helical" evidence="7">
    <location>
        <begin position="340"/>
        <end position="359"/>
    </location>
</feature>
<dbReference type="EMBL" id="FOPU01000046">
    <property type="protein sequence ID" value="SFH95314.1"/>
    <property type="molecule type" value="Genomic_DNA"/>
</dbReference>
<feature type="transmembrane region" description="Helical" evidence="7">
    <location>
        <begin position="260"/>
        <end position="278"/>
    </location>
</feature>
<dbReference type="Pfam" id="PF07690">
    <property type="entry name" value="MFS_1"/>
    <property type="match status" value="1"/>
</dbReference>
<gene>
    <name evidence="9" type="ORF">SAMN04488021_1462</name>
</gene>
<evidence type="ECO:0000313" key="9">
    <source>
        <dbReference type="EMBL" id="SFH95314.1"/>
    </source>
</evidence>
<dbReference type="SUPFAM" id="SSF103473">
    <property type="entry name" value="MFS general substrate transporter"/>
    <property type="match status" value="1"/>
</dbReference>
<protein>
    <submittedName>
        <fullName evidence="9">Metabolite-proton symporter</fullName>
    </submittedName>
</protein>
<proteinExistence type="predicted"/>
<feature type="domain" description="Major facilitator superfamily (MFS) profile" evidence="8">
    <location>
        <begin position="21"/>
        <end position="435"/>
    </location>
</feature>
<reference evidence="9 10" key="1">
    <citation type="submission" date="2016-10" db="EMBL/GenBank/DDBJ databases">
        <authorList>
            <person name="de Groot N.N."/>
        </authorList>
    </citation>
    <scope>NUCLEOTIDE SEQUENCE [LARGE SCALE GENOMIC DNA]</scope>
    <source>
        <strain evidence="9 10">DSM 8537</strain>
    </source>
</reference>
<dbReference type="InterPro" id="IPR005828">
    <property type="entry name" value="MFS_sugar_transport-like"/>
</dbReference>
<dbReference type="Pfam" id="PF00083">
    <property type="entry name" value="Sugar_tr"/>
    <property type="match status" value="1"/>
</dbReference>
<feature type="transmembrane region" description="Helical" evidence="7">
    <location>
        <begin position="118"/>
        <end position="138"/>
    </location>
</feature>
<keyword evidence="10" id="KW-1185">Reference proteome</keyword>
<evidence type="ECO:0000256" key="3">
    <source>
        <dbReference type="ARBA" id="ARBA00022475"/>
    </source>
</evidence>
<dbReference type="Proteomes" id="UP000183635">
    <property type="component" value="Unassembled WGS sequence"/>
</dbReference>
<keyword evidence="4 7" id="KW-0812">Transmembrane</keyword>
<evidence type="ECO:0000256" key="6">
    <source>
        <dbReference type="ARBA" id="ARBA00023136"/>
    </source>
</evidence>
<evidence type="ECO:0000256" key="5">
    <source>
        <dbReference type="ARBA" id="ARBA00022989"/>
    </source>
</evidence>
<feature type="transmembrane region" description="Helical" evidence="7">
    <location>
        <begin position="316"/>
        <end position="334"/>
    </location>
</feature>
<evidence type="ECO:0000256" key="1">
    <source>
        <dbReference type="ARBA" id="ARBA00004651"/>
    </source>
</evidence>
<keyword evidence="3" id="KW-1003">Cell membrane</keyword>
<keyword evidence="6 7" id="KW-0472">Membrane</keyword>
<evidence type="ECO:0000256" key="2">
    <source>
        <dbReference type="ARBA" id="ARBA00022448"/>
    </source>
</evidence>
<dbReference type="GO" id="GO:0022857">
    <property type="term" value="F:transmembrane transporter activity"/>
    <property type="evidence" value="ECO:0007669"/>
    <property type="project" value="InterPro"/>
</dbReference>
<dbReference type="InterPro" id="IPR036259">
    <property type="entry name" value="MFS_trans_sf"/>
</dbReference>
<feature type="transmembrane region" description="Helical" evidence="7">
    <location>
        <begin position="94"/>
        <end position="112"/>
    </location>
</feature>
<dbReference type="PANTHER" id="PTHR43045">
    <property type="entry name" value="SHIKIMATE TRANSPORTER"/>
    <property type="match status" value="1"/>
</dbReference>
<organism evidence="9 10">
    <name type="scientific">Paracoccus aminovorans</name>
    <dbReference type="NCBI Taxonomy" id="34004"/>
    <lineage>
        <taxon>Bacteria</taxon>
        <taxon>Pseudomonadati</taxon>
        <taxon>Pseudomonadota</taxon>
        <taxon>Alphaproteobacteria</taxon>
        <taxon>Rhodobacterales</taxon>
        <taxon>Paracoccaceae</taxon>
        <taxon>Paracoccus</taxon>
    </lineage>
</organism>
<keyword evidence="5 7" id="KW-1133">Transmembrane helix</keyword>
<dbReference type="FunFam" id="1.20.1250.20:FF:000001">
    <property type="entry name" value="Dicarboxylate MFS transporter"/>
    <property type="match status" value="1"/>
</dbReference>
<dbReference type="GO" id="GO:0005886">
    <property type="term" value="C:plasma membrane"/>
    <property type="evidence" value="ECO:0007669"/>
    <property type="project" value="UniProtKB-SubCell"/>
</dbReference>
<dbReference type="PANTHER" id="PTHR43045:SF1">
    <property type="entry name" value="SHIKIMATE TRANSPORTER"/>
    <property type="match status" value="1"/>
</dbReference>
<dbReference type="CDD" id="cd17369">
    <property type="entry name" value="MFS_ShiA_like"/>
    <property type="match status" value="1"/>
</dbReference>
<feature type="transmembrane region" description="Helical" evidence="7">
    <location>
        <begin position="408"/>
        <end position="429"/>
    </location>
</feature>
<name>A0A1I3E8M1_9RHOB</name>
<dbReference type="PROSITE" id="PS50850">
    <property type="entry name" value="MFS"/>
    <property type="match status" value="1"/>
</dbReference>
<feature type="transmembrane region" description="Helical" evidence="7">
    <location>
        <begin position="59"/>
        <end position="82"/>
    </location>
</feature>
<accession>A0A1I3E8M1</accession>
<sequence>MAVTTAGANTVGARENDVKKVVFASLVGSTIEWYDFFLYGVVAGIVFNKLYFPADDPTISVLLAYATFAVGFVARPLGGVIFGHFGDRIGRKTMLVITLLLMGGATVLIGLLPTYDQIGILAPILLLLLRVAQGIGIGGEWGGAVLMAYEFAPENKRGFYASIPQIGLSLGLFMASGVMALLTMMPDEAFMAWGWRAAFVASIILVVLGTWIRSNIGESPEFKKAKAESRAKDQGLPFVDMLKRYPANVMLGMGARYIDGVFFNVFAVFSILYLTKYVGLERTFALWTVCGAAIVMVVCIPFFGRLSDRIGRPRTYAIGSLLLALSVFPAFALMSTGDPLLVILGIALPFGIVYPMCYGPEAALFADLFDPSVRYTGVSFVYQFSGIFASGITPMIATALMAANDNDPFWLCAYVVFAALVSFVCAVLIGRRERR</sequence>
<feature type="transmembrane region" description="Helical" evidence="7">
    <location>
        <begin position="21"/>
        <end position="47"/>
    </location>
</feature>
<evidence type="ECO:0000256" key="7">
    <source>
        <dbReference type="SAM" id="Phobius"/>
    </source>
</evidence>
<dbReference type="InterPro" id="IPR011701">
    <property type="entry name" value="MFS"/>
</dbReference>
<evidence type="ECO:0000313" key="10">
    <source>
        <dbReference type="Proteomes" id="UP000183635"/>
    </source>
</evidence>
<dbReference type="InterPro" id="IPR020846">
    <property type="entry name" value="MFS_dom"/>
</dbReference>
<dbReference type="OrthoDB" id="9783227at2"/>
<feature type="transmembrane region" description="Helical" evidence="7">
    <location>
        <begin position="193"/>
        <end position="212"/>
    </location>
</feature>
<dbReference type="STRING" id="34004.SAMN04488021_1462"/>
<evidence type="ECO:0000256" key="4">
    <source>
        <dbReference type="ARBA" id="ARBA00022692"/>
    </source>
</evidence>
<dbReference type="RefSeq" id="WP_074970523.1">
    <property type="nucleotide sequence ID" value="NZ_CBCRYP010000038.1"/>
</dbReference>
<comment type="subcellular location">
    <subcellularLocation>
        <location evidence="1">Cell membrane</location>
        <topology evidence="1">Multi-pass membrane protein</topology>
    </subcellularLocation>
</comment>
<evidence type="ECO:0000259" key="8">
    <source>
        <dbReference type="PROSITE" id="PS50850"/>
    </source>
</evidence>